<dbReference type="PANTHER" id="PTHR34405">
    <property type="entry name" value="CRISPR-ASSOCIATED ENDORIBONUCLEASE CAS2"/>
    <property type="match status" value="1"/>
</dbReference>
<dbReference type="SUPFAM" id="SSF143430">
    <property type="entry name" value="TTP0101/SSO1404-like"/>
    <property type="match status" value="1"/>
</dbReference>
<keyword evidence="5 9" id="KW-0255">Endonuclease</keyword>
<dbReference type="Gene3D" id="3.30.70.240">
    <property type="match status" value="1"/>
</dbReference>
<keyword evidence="11" id="KW-1185">Reference proteome</keyword>
<evidence type="ECO:0000313" key="11">
    <source>
        <dbReference type="Proteomes" id="UP001279681"/>
    </source>
</evidence>
<sequence>MYDITENKIRNRFIKFLRNLGCLRVQKSVFLGEVSEIVLETIEYEISNIIDLASDSIYIFPISKREYRDSIFMDKRQIQNILEMSAIIL</sequence>
<comment type="function">
    <text evidence="9">CRISPR (clustered regularly interspaced short palindromic repeat), is an adaptive immune system that provides protection against mobile genetic elements (viruses, transposable elements and conjugative plasmids). CRISPR clusters contain sequences complementary to antecedent mobile elements and target invading nucleic acids. CRISPR clusters are transcribed and processed into CRISPR RNA (crRNA). Functions as a ssRNA-specific endoribonuclease. Involved in the integration of spacer DNA into the CRISPR cassette.</text>
</comment>
<comment type="caution">
    <text evidence="10">The sequence shown here is derived from an EMBL/GenBank/DDBJ whole genome shotgun (WGS) entry which is preliminary data.</text>
</comment>
<dbReference type="CDD" id="cd09725">
    <property type="entry name" value="Cas2_I_II_III"/>
    <property type="match status" value="1"/>
</dbReference>
<dbReference type="InterPro" id="IPR019199">
    <property type="entry name" value="Virulence_VapD/CRISPR_Cas2"/>
</dbReference>
<dbReference type="GO" id="GO:0004519">
    <property type="term" value="F:endonuclease activity"/>
    <property type="evidence" value="ECO:0007669"/>
    <property type="project" value="UniProtKB-KW"/>
</dbReference>
<name>A0ABU4WCN7_9FUSO</name>
<evidence type="ECO:0000256" key="4">
    <source>
        <dbReference type="ARBA" id="ARBA00022723"/>
    </source>
</evidence>
<dbReference type="Pfam" id="PF09827">
    <property type="entry name" value="CRISPR_Cas2"/>
    <property type="match status" value="1"/>
</dbReference>
<keyword evidence="4 9" id="KW-0479">Metal-binding</keyword>
<evidence type="ECO:0000256" key="9">
    <source>
        <dbReference type="HAMAP-Rule" id="MF_01471"/>
    </source>
</evidence>
<evidence type="ECO:0000313" key="10">
    <source>
        <dbReference type="EMBL" id="MDX8337289.1"/>
    </source>
</evidence>
<gene>
    <name evidence="9 10" type="primary">cas2</name>
    <name evidence="10" type="ORF">RFV38_12420</name>
</gene>
<evidence type="ECO:0000256" key="2">
    <source>
        <dbReference type="ARBA" id="ARBA00009959"/>
    </source>
</evidence>
<evidence type="ECO:0000256" key="6">
    <source>
        <dbReference type="ARBA" id="ARBA00022801"/>
    </source>
</evidence>
<evidence type="ECO:0000256" key="5">
    <source>
        <dbReference type="ARBA" id="ARBA00022759"/>
    </source>
</evidence>
<reference evidence="11" key="1">
    <citation type="submission" date="2023-07" db="EMBL/GenBank/DDBJ databases">
        <authorList>
            <person name="Colorado M.A."/>
            <person name="Villamil L.M."/>
            <person name="Melo J.F."/>
            <person name="Rodriguez J.A."/>
            <person name="Ruiz R.Y."/>
        </authorList>
    </citation>
    <scope>NUCLEOTIDE SEQUENCE [LARGE SCALE GENOMIC DNA]</scope>
    <source>
        <strain evidence="11">C33</strain>
    </source>
</reference>
<evidence type="ECO:0000256" key="1">
    <source>
        <dbReference type="ARBA" id="ARBA00001946"/>
    </source>
</evidence>
<accession>A0ABU4WCN7</accession>
<evidence type="ECO:0000256" key="3">
    <source>
        <dbReference type="ARBA" id="ARBA00022722"/>
    </source>
</evidence>
<dbReference type="Proteomes" id="UP001279681">
    <property type="component" value="Unassembled WGS sequence"/>
</dbReference>
<dbReference type="InterPro" id="IPR021127">
    <property type="entry name" value="CRISPR_associated_Cas2"/>
</dbReference>
<organism evidence="10 11">
    <name type="scientific">Candidatus Cetobacterium colombiensis</name>
    <dbReference type="NCBI Taxonomy" id="3073100"/>
    <lineage>
        <taxon>Bacteria</taxon>
        <taxon>Fusobacteriati</taxon>
        <taxon>Fusobacteriota</taxon>
        <taxon>Fusobacteriia</taxon>
        <taxon>Fusobacteriales</taxon>
        <taxon>Fusobacteriaceae</taxon>
        <taxon>Cetobacterium</taxon>
    </lineage>
</organism>
<keyword evidence="3 9" id="KW-0540">Nuclease</keyword>
<dbReference type="PANTHER" id="PTHR34405:SF3">
    <property type="entry name" value="CRISPR-ASSOCIATED ENDORIBONUCLEASE CAS2 3"/>
    <property type="match status" value="1"/>
</dbReference>
<comment type="similarity">
    <text evidence="2 9">Belongs to the CRISPR-associated endoribonuclease Cas2 protein family.</text>
</comment>
<dbReference type="HAMAP" id="MF_01471">
    <property type="entry name" value="Cas2"/>
    <property type="match status" value="1"/>
</dbReference>
<dbReference type="EMBL" id="JAVIKH010000028">
    <property type="protein sequence ID" value="MDX8337289.1"/>
    <property type="molecule type" value="Genomic_DNA"/>
</dbReference>
<keyword evidence="8 9" id="KW-0051">Antiviral defense</keyword>
<comment type="cofactor">
    <cofactor evidence="1 9">
        <name>Mg(2+)</name>
        <dbReference type="ChEBI" id="CHEBI:18420"/>
    </cofactor>
</comment>
<proteinExistence type="inferred from homology"/>
<evidence type="ECO:0000256" key="7">
    <source>
        <dbReference type="ARBA" id="ARBA00022842"/>
    </source>
</evidence>
<feature type="binding site" evidence="9">
    <location>
        <position position="3"/>
    </location>
    <ligand>
        <name>Mg(2+)</name>
        <dbReference type="ChEBI" id="CHEBI:18420"/>
        <note>catalytic</note>
    </ligand>
</feature>
<keyword evidence="6 9" id="KW-0378">Hydrolase</keyword>
<protein>
    <recommendedName>
        <fullName evidence="9">CRISPR-associated endoribonuclease Cas2</fullName>
        <ecNumber evidence="9">3.1.-.-</ecNumber>
    </recommendedName>
</protein>
<dbReference type="EC" id="3.1.-.-" evidence="9"/>
<dbReference type="RefSeq" id="WP_320314632.1">
    <property type="nucleotide sequence ID" value="NZ_JAVIKH010000028.1"/>
</dbReference>
<dbReference type="NCBIfam" id="TIGR01573">
    <property type="entry name" value="cas2"/>
    <property type="match status" value="1"/>
</dbReference>
<keyword evidence="7 9" id="KW-0460">Magnesium</keyword>
<evidence type="ECO:0000256" key="8">
    <source>
        <dbReference type="ARBA" id="ARBA00023118"/>
    </source>
</evidence>
<comment type="subunit">
    <text evidence="9">Homodimer, forms a heterotetramer with a Cas1 homodimer.</text>
</comment>